<dbReference type="Proteomes" id="UP000004121">
    <property type="component" value="Unassembled WGS sequence"/>
</dbReference>
<feature type="domain" description="RnfC Barrel sandwich hybrid" evidence="9">
    <location>
        <begin position="28"/>
        <end position="83"/>
    </location>
</feature>
<organism evidence="10 11">
    <name type="scientific">Oribacterium sinus F0268</name>
    <dbReference type="NCBI Taxonomy" id="585501"/>
    <lineage>
        <taxon>Bacteria</taxon>
        <taxon>Bacillati</taxon>
        <taxon>Bacillota</taxon>
        <taxon>Clostridia</taxon>
        <taxon>Lachnospirales</taxon>
        <taxon>Lachnospiraceae</taxon>
        <taxon>Oribacterium</taxon>
    </lineage>
</organism>
<keyword evidence="1" id="KW-0813">Transport</keyword>
<gene>
    <name evidence="10" type="ORF">HMPREF6123_0602</name>
</gene>
<dbReference type="NCBIfam" id="TIGR04481">
    <property type="entry name" value="PR_assoc_PrdC"/>
    <property type="match status" value="1"/>
</dbReference>
<keyword evidence="11" id="KW-1185">Reference proteome</keyword>
<dbReference type="HOGENOM" id="CLU_051682_0_0_9"/>
<dbReference type="PANTHER" id="PTHR43034">
    <property type="entry name" value="ION-TRANSLOCATING OXIDOREDUCTASE COMPLEX SUBUNIT C"/>
    <property type="match status" value="1"/>
</dbReference>
<evidence type="ECO:0000256" key="2">
    <source>
        <dbReference type="ARBA" id="ARBA00022485"/>
    </source>
</evidence>
<feature type="domain" description="NADH-ubiquinone oxidoreductase 51kDa subunit FMN-binding" evidence="8">
    <location>
        <begin position="105"/>
        <end position="248"/>
    </location>
</feature>
<dbReference type="InterPro" id="IPR037225">
    <property type="entry name" value="Nuo51_FMN-bd_sf"/>
</dbReference>
<dbReference type="InterPro" id="IPR031001">
    <property type="entry name" value="PR_assoc_PrdC"/>
</dbReference>
<evidence type="ECO:0000259" key="9">
    <source>
        <dbReference type="Pfam" id="PF13375"/>
    </source>
</evidence>
<evidence type="ECO:0000313" key="11">
    <source>
        <dbReference type="Proteomes" id="UP000004121"/>
    </source>
</evidence>
<keyword evidence="7" id="KW-0411">Iron-sulfur</keyword>
<comment type="caution">
    <text evidence="10">The sequence shown here is derived from an EMBL/GenBank/DDBJ whole genome shotgun (WGS) entry which is preliminary data.</text>
</comment>
<dbReference type="Pfam" id="PF13375">
    <property type="entry name" value="RnfC_N"/>
    <property type="match status" value="1"/>
</dbReference>
<keyword evidence="4" id="KW-0677">Repeat</keyword>
<dbReference type="PANTHER" id="PTHR43034:SF2">
    <property type="entry name" value="ION-TRANSLOCATING OXIDOREDUCTASE COMPLEX SUBUNIT C"/>
    <property type="match status" value="1"/>
</dbReference>
<accession>C2KVT3</accession>
<dbReference type="InterPro" id="IPR026902">
    <property type="entry name" value="RnfC_N"/>
</dbReference>
<evidence type="ECO:0000313" key="10">
    <source>
        <dbReference type="EMBL" id="EEJ52123.1"/>
    </source>
</evidence>
<reference evidence="10 11" key="1">
    <citation type="submission" date="2009-04" db="EMBL/GenBank/DDBJ databases">
        <authorList>
            <person name="Qin X."/>
            <person name="Bachman B."/>
            <person name="Battles P."/>
            <person name="Bell A."/>
            <person name="Bess C."/>
            <person name="Bickham C."/>
            <person name="Chaboub L."/>
            <person name="Chen D."/>
            <person name="Coyle M."/>
            <person name="Deiros D.R."/>
            <person name="Dinh H."/>
            <person name="Forbes L."/>
            <person name="Fowler G."/>
            <person name="Francisco L."/>
            <person name="Fu Q."/>
            <person name="Gubbala S."/>
            <person name="Hale W."/>
            <person name="Han Y."/>
            <person name="Hemphill L."/>
            <person name="Highlander S.K."/>
            <person name="Hirani K."/>
            <person name="Hogues M."/>
            <person name="Jackson L."/>
            <person name="Jakkamsetti A."/>
            <person name="Javaid M."/>
            <person name="Jiang H."/>
            <person name="Korchina V."/>
            <person name="Kovar C."/>
            <person name="Lara F."/>
            <person name="Lee S."/>
            <person name="Mata R."/>
            <person name="Mathew T."/>
            <person name="Moen C."/>
            <person name="Morales K."/>
            <person name="Munidasa M."/>
            <person name="Nazareth L."/>
            <person name="Ngo R."/>
            <person name="Nguyen L."/>
            <person name="Okwuonu G."/>
            <person name="Ongeri F."/>
            <person name="Patil S."/>
            <person name="Petrosino J."/>
            <person name="Pham C."/>
            <person name="Pham P."/>
            <person name="Pu L.-L."/>
            <person name="Puazo M."/>
            <person name="Raj R."/>
            <person name="Reid J."/>
            <person name="Rouhana J."/>
            <person name="Saada N."/>
            <person name="Shang Y."/>
            <person name="Simmons D."/>
            <person name="Thornton R."/>
            <person name="Warren J."/>
            <person name="Weissenberger G."/>
            <person name="Zhang J."/>
            <person name="Zhang L."/>
            <person name="Zhou C."/>
            <person name="Zhu D."/>
            <person name="Muzny D."/>
            <person name="Worley K."/>
            <person name="Gibbs R."/>
        </authorList>
    </citation>
    <scope>NUCLEOTIDE SEQUENCE [LARGE SCALE GENOMIC DNA]</scope>
    <source>
        <strain evidence="10 11">F0268</strain>
    </source>
</reference>
<dbReference type="eggNOG" id="COG4656">
    <property type="taxonomic scope" value="Bacteria"/>
</dbReference>
<keyword evidence="2" id="KW-0004">4Fe-4S</keyword>
<evidence type="ECO:0000256" key="5">
    <source>
        <dbReference type="ARBA" id="ARBA00022982"/>
    </source>
</evidence>
<sequence length="511" mass="55461">MSNTLSCQAIIIHNISKLKKEMGKVVKTILLRQHIGAPATPVVKVGDSVKRGSLLAAPEKLGANVHSSVDGVVKEITEEAVIIEASEKQSDDYVKIEGENTLDLIKAAGIVGMGGAGFPTAVKLNIDLKGGYILVNAAECEPLLEHNMKQIMEQPEKTMRGIDYCMKVTNAAKGVIAIKKKHEEEIKVLLSLQEKFPNISIHLLPDIYPMGEERAVVREVLGKLLPPTSLPSEADSVVINVETCLRIAEAIEDKKPCFLKNISVGGKLKKGTKTQVFMDVPIGTTVGELIEMAGGIDGEYGEIVLGGPFTGHAVELSTPITKTSGGILVTEPFKDLKGAKMGILLCACGGNLERMEDLCKKYNAVVTDVQACKQAEDVRGTLKCQNPGNCPGQAQKILHFKNAGCTDVIIGNCSDCTNTVMGSAPKMNLNVHHQTDHIFETVGMEPMRYLTKSKVVEQLPVDDKGRQLPFPKEEEKTEQAVKQEFSFSTMLDDGLFHIHVEEGQDIHIEFS</sequence>
<dbReference type="GO" id="GO:0009055">
    <property type="term" value="F:electron transfer activity"/>
    <property type="evidence" value="ECO:0007669"/>
    <property type="project" value="InterPro"/>
</dbReference>
<keyword evidence="5" id="KW-0249">Electron transport</keyword>
<evidence type="ECO:0000259" key="8">
    <source>
        <dbReference type="Pfam" id="PF01512"/>
    </source>
</evidence>
<proteinExistence type="predicted"/>
<dbReference type="GO" id="GO:0051539">
    <property type="term" value="F:4 iron, 4 sulfur cluster binding"/>
    <property type="evidence" value="ECO:0007669"/>
    <property type="project" value="UniProtKB-KW"/>
</dbReference>
<evidence type="ECO:0000256" key="6">
    <source>
        <dbReference type="ARBA" id="ARBA00023004"/>
    </source>
</evidence>
<dbReference type="SUPFAM" id="SSF142984">
    <property type="entry name" value="Nqo1 middle domain-like"/>
    <property type="match status" value="1"/>
</dbReference>
<dbReference type="Gene3D" id="3.40.50.11540">
    <property type="entry name" value="NADH-ubiquinone oxidoreductase 51kDa subunit"/>
    <property type="match status" value="1"/>
</dbReference>
<dbReference type="InterPro" id="IPR011538">
    <property type="entry name" value="Nuo51_FMN-bd"/>
</dbReference>
<keyword evidence="3" id="KW-0479">Metal-binding</keyword>
<dbReference type="STRING" id="585501.HMPREF6123_0602"/>
<dbReference type="InterPro" id="IPR010208">
    <property type="entry name" value="Ion_transpt_RnfC/RsxC"/>
</dbReference>
<keyword evidence="6" id="KW-0408">Iron</keyword>
<protein>
    <submittedName>
        <fullName evidence="10">Respiratory-chain NADH dehydrogenase 51 Kd subunit</fullName>
    </submittedName>
</protein>
<evidence type="ECO:0000256" key="4">
    <source>
        <dbReference type="ARBA" id="ARBA00022737"/>
    </source>
</evidence>
<dbReference type="InParanoid" id="C2KVT3"/>
<dbReference type="EMBL" id="ACKX01000062">
    <property type="protein sequence ID" value="EEJ52123.1"/>
    <property type="molecule type" value="Genomic_DNA"/>
</dbReference>
<evidence type="ECO:0000256" key="7">
    <source>
        <dbReference type="ARBA" id="ARBA00023014"/>
    </source>
</evidence>
<dbReference type="GO" id="GO:0016020">
    <property type="term" value="C:membrane"/>
    <property type="evidence" value="ECO:0007669"/>
    <property type="project" value="InterPro"/>
</dbReference>
<dbReference type="SUPFAM" id="SSF142019">
    <property type="entry name" value="Nqo1 FMN-binding domain-like"/>
    <property type="match status" value="1"/>
</dbReference>
<evidence type="ECO:0000256" key="1">
    <source>
        <dbReference type="ARBA" id="ARBA00022448"/>
    </source>
</evidence>
<dbReference type="GO" id="GO:0046872">
    <property type="term" value="F:metal ion binding"/>
    <property type="evidence" value="ECO:0007669"/>
    <property type="project" value="UniProtKB-KW"/>
</dbReference>
<dbReference type="AlphaFoldDB" id="C2KVT3"/>
<name>C2KVT3_9FIRM</name>
<dbReference type="Pfam" id="PF01512">
    <property type="entry name" value="Complex1_51K"/>
    <property type="match status" value="1"/>
</dbReference>
<evidence type="ECO:0000256" key="3">
    <source>
        <dbReference type="ARBA" id="ARBA00022723"/>
    </source>
</evidence>